<feature type="binding site" evidence="16">
    <location>
        <position position="67"/>
    </location>
    <ligand>
        <name>Zn(2+)</name>
        <dbReference type="ChEBI" id="CHEBI:29105"/>
        <note>catalytic</note>
    </ligand>
</feature>
<dbReference type="KEGG" id="sct:SCAT_5528"/>
<dbReference type="PROSITE" id="PS51371">
    <property type="entry name" value="CBS"/>
    <property type="match status" value="2"/>
</dbReference>
<comment type="similarity">
    <text evidence="2 14">Belongs to the peptidase M50B family.</text>
</comment>
<evidence type="ECO:0000256" key="13">
    <source>
        <dbReference type="ARBA" id="ARBA00023136"/>
    </source>
</evidence>
<keyword evidence="8 14" id="KW-0378">Hydrolase</keyword>
<feature type="transmembrane region" description="Helical" evidence="14">
    <location>
        <begin position="136"/>
        <end position="159"/>
    </location>
</feature>
<dbReference type="Proteomes" id="UP000007842">
    <property type="component" value="Chromosome"/>
</dbReference>
<feature type="binding site" evidence="16">
    <location>
        <position position="71"/>
    </location>
    <ligand>
        <name>Zn(2+)</name>
        <dbReference type="ChEBI" id="CHEBI:29105"/>
        <note>catalytic</note>
    </ligand>
</feature>
<proteinExistence type="inferred from homology"/>
<dbReference type="InterPro" id="IPR016483">
    <property type="entry name" value="UCP006404_Pept_M50_CBS"/>
</dbReference>
<evidence type="ECO:0000256" key="9">
    <source>
        <dbReference type="ARBA" id="ARBA00022833"/>
    </source>
</evidence>
<dbReference type="OrthoDB" id="9781963at2"/>
<evidence type="ECO:0000256" key="6">
    <source>
        <dbReference type="ARBA" id="ARBA00022723"/>
    </source>
</evidence>
<keyword evidence="4 14" id="KW-0645">Protease</keyword>
<dbReference type="STRING" id="1003195.SCATT_55300"/>
<dbReference type="KEGG" id="scy:SCATT_55300"/>
<evidence type="ECO:0000256" key="17">
    <source>
        <dbReference type="PROSITE-ProRule" id="PRU00703"/>
    </source>
</evidence>
<dbReference type="InterPro" id="IPR008915">
    <property type="entry name" value="Peptidase_M50"/>
</dbReference>
<dbReference type="AlphaFoldDB" id="F8JRL5"/>
<feature type="domain" description="CBS" evidence="18">
    <location>
        <begin position="250"/>
        <end position="307"/>
    </location>
</feature>
<dbReference type="InterPro" id="IPR000644">
    <property type="entry name" value="CBS_dom"/>
</dbReference>
<dbReference type="Pfam" id="PF00571">
    <property type="entry name" value="CBS"/>
    <property type="match status" value="2"/>
</dbReference>
<comment type="caution">
    <text evidence="14">Lacks conserved residue(s) required for the propagation of feature annotation.</text>
</comment>
<organism evidence="19 20">
    <name type="scientific">Streptantibioticus cattleyicolor (strain ATCC 35852 / DSM 46488 / JCM 4925 / NBRC 14057 / NRRL 8057)</name>
    <name type="common">Streptomyces cattleya</name>
    <dbReference type="NCBI Taxonomy" id="1003195"/>
    <lineage>
        <taxon>Bacteria</taxon>
        <taxon>Bacillati</taxon>
        <taxon>Actinomycetota</taxon>
        <taxon>Actinomycetes</taxon>
        <taxon>Kitasatosporales</taxon>
        <taxon>Streptomycetaceae</taxon>
        <taxon>Streptantibioticus</taxon>
    </lineage>
</organism>
<dbReference type="SMART" id="SM00116">
    <property type="entry name" value="CBS"/>
    <property type="match status" value="2"/>
</dbReference>
<comment type="cofactor">
    <cofactor evidence="14 16">
        <name>Zn(2+)</name>
        <dbReference type="ChEBI" id="CHEBI:29105"/>
    </cofactor>
    <text evidence="14 16">Binds 1 zinc ion per subunit.</text>
</comment>
<dbReference type="PATRIC" id="fig|1003195.11.peg.6948"/>
<accession>F8JRL5</accession>
<dbReference type="GO" id="GO:0046872">
    <property type="term" value="F:metal ion binding"/>
    <property type="evidence" value="ECO:0007669"/>
    <property type="project" value="UniProtKB-UniRule"/>
</dbReference>
<keyword evidence="11 14" id="KW-0482">Metalloprotease</keyword>
<evidence type="ECO:0000313" key="20">
    <source>
        <dbReference type="Proteomes" id="UP000007842"/>
    </source>
</evidence>
<comment type="subcellular location">
    <subcellularLocation>
        <location evidence="1">Cell membrane</location>
        <topology evidence="1">Multi-pass membrane protein</topology>
    </subcellularLocation>
</comment>
<keyword evidence="13 14" id="KW-0472">Membrane</keyword>
<dbReference type="RefSeq" id="WP_014146230.1">
    <property type="nucleotide sequence ID" value="NC_016111.1"/>
</dbReference>
<evidence type="ECO:0000256" key="16">
    <source>
        <dbReference type="PIRSR" id="PIRSR006404-2"/>
    </source>
</evidence>
<evidence type="ECO:0000256" key="15">
    <source>
        <dbReference type="PIRSR" id="PIRSR006404-1"/>
    </source>
</evidence>
<evidence type="ECO:0000256" key="1">
    <source>
        <dbReference type="ARBA" id="ARBA00004651"/>
    </source>
</evidence>
<reference evidence="20" key="1">
    <citation type="submission" date="2011-12" db="EMBL/GenBank/DDBJ databases">
        <title>Complete genome sequence of Streptomyces cattleya strain DSM 46488.</title>
        <authorList>
            <person name="Ou H.-Y."/>
            <person name="Li P."/>
            <person name="Zhao C."/>
            <person name="O'Hagan D."/>
            <person name="Deng Z."/>
        </authorList>
    </citation>
    <scope>NUCLEOTIDE SEQUENCE [LARGE SCALE GENOMIC DNA]</scope>
    <source>
        <strain evidence="20">ATCC 35852 / DSM 46488 / JCM 4925 / NBRC 14057 / NRRL 8057</strain>
    </source>
</reference>
<accession>G8WYD0</accession>
<feature type="transmembrane region" description="Helical" evidence="14">
    <location>
        <begin position="104"/>
        <end position="124"/>
    </location>
</feature>
<keyword evidence="3" id="KW-1003">Cell membrane</keyword>
<feature type="transmembrane region" description="Helical" evidence="14">
    <location>
        <begin position="49"/>
        <end position="67"/>
    </location>
</feature>
<evidence type="ECO:0000256" key="2">
    <source>
        <dbReference type="ARBA" id="ARBA00007931"/>
    </source>
</evidence>
<dbReference type="eggNOG" id="COG0517">
    <property type="taxonomic scope" value="Bacteria"/>
</dbReference>
<evidence type="ECO:0000256" key="10">
    <source>
        <dbReference type="ARBA" id="ARBA00022989"/>
    </source>
</evidence>
<feature type="transmembrane region" description="Helical" evidence="14">
    <location>
        <begin position="191"/>
        <end position="208"/>
    </location>
</feature>
<feature type="domain" description="CBS" evidence="18">
    <location>
        <begin position="309"/>
        <end position="369"/>
    </location>
</feature>
<keyword evidence="10 14" id="KW-1133">Transmembrane helix</keyword>
<dbReference type="Pfam" id="PF02163">
    <property type="entry name" value="Peptidase_M50"/>
    <property type="match status" value="2"/>
</dbReference>
<evidence type="ECO:0000256" key="5">
    <source>
        <dbReference type="ARBA" id="ARBA00022692"/>
    </source>
</evidence>
<evidence type="ECO:0000256" key="11">
    <source>
        <dbReference type="ARBA" id="ARBA00023049"/>
    </source>
</evidence>
<evidence type="ECO:0000256" key="12">
    <source>
        <dbReference type="ARBA" id="ARBA00023122"/>
    </source>
</evidence>
<dbReference type="Gene3D" id="3.10.580.10">
    <property type="entry name" value="CBS-domain"/>
    <property type="match status" value="1"/>
</dbReference>
<feature type="active site" evidence="15">
    <location>
        <position position="68"/>
    </location>
</feature>
<evidence type="ECO:0000256" key="7">
    <source>
        <dbReference type="ARBA" id="ARBA00022737"/>
    </source>
</evidence>
<dbReference type="PANTHER" id="PTHR39188">
    <property type="entry name" value="MEMBRANE-ASSOCIATED ZINC METALLOPROTEASE M50B"/>
    <property type="match status" value="1"/>
</dbReference>
<dbReference type="HOGENOM" id="CLU_037123_1_0_11"/>
<dbReference type="GO" id="GO:0008237">
    <property type="term" value="F:metallopeptidase activity"/>
    <property type="evidence" value="ECO:0007669"/>
    <property type="project" value="UniProtKB-UniRule"/>
</dbReference>
<keyword evidence="5 14" id="KW-0812">Transmembrane</keyword>
<gene>
    <name evidence="19" type="ordered locus">SCATT_55300</name>
</gene>
<dbReference type="CDD" id="cd06164">
    <property type="entry name" value="S2P-M50_SpoIVFB_CBS"/>
    <property type="match status" value="1"/>
</dbReference>
<evidence type="ECO:0000259" key="18">
    <source>
        <dbReference type="PROSITE" id="PS51371"/>
    </source>
</evidence>
<dbReference type="GO" id="GO:0005886">
    <property type="term" value="C:plasma membrane"/>
    <property type="evidence" value="ECO:0007669"/>
    <property type="project" value="UniProtKB-SubCell"/>
</dbReference>
<evidence type="ECO:0000256" key="14">
    <source>
        <dbReference type="PIRNR" id="PIRNR006404"/>
    </source>
</evidence>
<keyword evidence="7" id="KW-0677">Repeat</keyword>
<evidence type="ECO:0000313" key="19">
    <source>
        <dbReference type="EMBL" id="AEW97901.1"/>
    </source>
</evidence>
<evidence type="ECO:0000256" key="4">
    <source>
        <dbReference type="ARBA" id="ARBA00022670"/>
    </source>
</evidence>
<protein>
    <recommendedName>
        <fullName evidence="14">Zinc metalloprotease</fullName>
    </recommendedName>
</protein>
<keyword evidence="12 17" id="KW-0129">CBS domain</keyword>
<keyword evidence="20" id="KW-1185">Reference proteome</keyword>
<sequence length="370" mass="39185">MDGSWRMGRLFGVPLRLHWSAPLLLLVFGYSLGRQTLPVWVPGHSRAAYAVGGVAGAVLLLGSLLLHESAHALTARRAGVKVEDMTLWALGGMTRMGRAESPRAALAIAVSGPLVSLAFGGAALGVARGVATAPALLLPAAVLTWLAWANVLLGVFNLLPAAPLDGGRVLRSAVWWWGKDRERADQVAGRSGRVIGVALVAVGGIGFLRGWGGGLWLVLVGFFVSSTATAELRRSMLESALRGVTVGRTMSAPVVFGPDWFTVDRFLERMAEAPRHSAFALVDFDGRPSGIVTLRRLAMVAPARRDEVRVRDVAVACPVARPDEQLLDVMGRLGTASGARILVVDEEGRLAGIVTAHDITRLLQARAARG</sequence>
<dbReference type="eggNOG" id="COG1994">
    <property type="taxonomic scope" value="Bacteria"/>
</dbReference>
<dbReference type="EMBL" id="CP003219">
    <property type="protein sequence ID" value="AEW97901.1"/>
    <property type="molecule type" value="Genomic_DNA"/>
</dbReference>
<keyword evidence="9 14" id="KW-0862">Zinc</keyword>
<evidence type="ECO:0000256" key="3">
    <source>
        <dbReference type="ARBA" id="ARBA00022475"/>
    </source>
</evidence>
<dbReference type="InterPro" id="IPR046342">
    <property type="entry name" value="CBS_dom_sf"/>
</dbReference>
<evidence type="ECO:0000256" key="8">
    <source>
        <dbReference type="ARBA" id="ARBA00022801"/>
    </source>
</evidence>
<name>F8JRL5_STREN</name>
<feature type="binding site" evidence="16">
    <location>
        <position position="165"/>
    </location>
    <ligand>
        <name>Zn(2+)</name>
        <dbReference type="ChEBI" id="CHEBI:29105"/>
        <note>catalytic</note>
    </ligand>
</feature>
<dbReference type="PANTHER" id="PTHR39188:SF3">
    <property type="entry name" value="STAGE IV SPORULATION PROTEIN FB"/>
    <property type="match status" value="1"/>
</dbReference>
<dbReference type="SUPFAM" id="SSF54631">
    <property type="entry name" value="CBS-domain pair"/>
    <property type="match status" value="1"/>
</dbReference>
<dbReference type="GO" id="GO:0006508">
    <property type="term" value="P:proteolysis"/>
    <property type="evidence" value="ECO:0007669"/>
    <property type="project" value="UniProtKB-KW"/>
</dbReference>
<dbReference type="PIRSF" id="PIRSF006404">
    <property type="entry name" value="UCP006404_Pept_M50_CBS"/>
    <property type="match status" value="1"/>
</dbReference>
<keyword evidence="6 14" id="KW-0479">Metal-binding</keyword>